<evidence type="ECO:0000313" key="2">
    <source>
        <dbReference type="EMBL" id="MBB5039014.1"/>
    </source>
</evidence>
<name>A0A7W7YMW8_9BACT</name>
<feature type="region of interest" description="Disordered" evidence="1">
    <location>
        <begin position="209"/>
        <end position="238"/>
    </location>
</feature>
<feature type="compositionally biased region" description="Basic and acidic residues" evidence="1">
    <location>
        <begin position="134"/>
        <end position="150"/>
    </location>
</feature>
<accession>A0A7W7YMW8</accession>
<reference evidence="2 3" key="1">
    <citation type="submission" date="2020-08" db="EMBL/GenBank/DDBJ databases">
        <title>Genomic Encyclopedia of Type Strains, Phase IV (KMG-IV): sequencing the most valuable type-strain genomes for metagenomic binning, comparative biology and taxonomic classification.</title>
        <authorList>
            <person name="Goeker M."/>
        </authorList>
    </citation>
    <scope>NUCLEOTIDE SEQUENCE [LARGE SCALE GENOMIC DNA]</scope>
    <source>
        <strain evidence="2 3">DSM 12251</strain>
    </source>
</reference>
<dbReference type="RefSeq" id="WP_184210358.1">
    <property type="nucleotide sequence ID" value="NZ_JACHIF010000007.1"/>
</dbReference>
<evidence type="ECO:0000256" key="1">
    <source>
        <dbReference type="SAM" id="MobiDB-lite"/>
    </source>
</evidence>
<proteinExistence type="predicted"/>
<dbReference type="Proteomes" id="UP000534294">
    <property type="component" value="Unassembled WGS sequence"/>
</dbReference>
<comment type="caution">
    <text evidence="2">The sequence shown here is derived from an EMBL/GenBank/DDBJ whole genome shotgun (WGS) entry which is preliminary data.</text>
</comment>
<protein>
    <submittedName>
        <fullName evidence="2">Uncharacterized protein</fullName>
    </submittedName>
</protein>
<dbReference type="EMBL" id="JACHIF010000007">
    <property type="protein sequence ID" value="MBB5039014.1"/>
    <property type="molecule type" value="Genomic_DNA"/>
</dbReference>
<organism evidence="2 3">
    <name type="scientific">Prosthecobacter dejongeii</name>
    <dbReference type="NCBI Taxonomy" id="48465"/>
    <lineage>
        <taxon>Bacteria</taxon>
        <taxon>Pseudomonadati</taxon>
        <taxon>Verrucomicrobiota</taxon>
        <taxon>Verrucomicrobiia</taxon>
        <taxon>Verrucomicrobiales</taxon>
        <taxon>Verrucomicrobiaceae</taxon>
        <taxon>Prosthecobacter</taxon>
    </lineage>
</organism>
<keyword evidence="3" id="KW-1185">Reference proteome</keyword>
<feature type="region of interest" description="Disordered" evidence="1">
    <location>
        <begin position="126"/>
        <end position="160"/>
    </location>
</feature>
<sequence length="238" mass="26132">MKIFTTSFGLSVLLVLSLQAEDRPSAVDLDLPQPLDASFAETLWADSPFTRSVNLQETLQLKGMAYISGRPVATIYNAATKQSYLVTDEPNEFGWKLTSSTAGVDLNNSQVELKVGSESLVMHYQGQQAPQTDGRSDLPKSQFADKEKGKKSTQKIATSSLLGEQGRELFTSLSPEARGKFKDQLKAQFDKKPDMTPEQSSAYAQKIFARIKETDRPTSAGNSKPPKTPKPNRKKQGA</sequence>
<gene>
    <name evidence="2" type="ORF">HNQ64_003283</name>
</gene>
<evidence type="ECO:0000313" key="3">
    <source>
        <dbReference type="Proteomes" id="UP000534294"/>
    </source>
</evidence>
<dbReference type="AlphaFoldDB" id="A0A7W7YMW8"/>